<evidence type="ECO:0000256" key="4">
    <source>
        <dbReference type="ARBA" id="ARBA00022729"/>
    </source>
</evidence>
<accession>A0AAV8YK31</accession>
<protein>
    <recommendedName>
        <fullName evidence="3">acid phosphatase</fullName>
        <ecNumber evidence="3">3.1.3.2</ecNumber>
    </recommendedName>
</protein>
<dbReference type="InterPro" id="IPR029033">
    <property type="entry name" value="His_PPase_superfam"/>
</dbReference>
<reference evidence="9" key="1">
    <citation type="journal article" date="2023" name="Insect Mol. Biol.">
        <title>Genome sequencing provides insights into the evolution of gene families encoding plant cell wall-degrading enzymes in longhorned beetles.</title>
        <authorList>
            <person name="Shin N.R."/>
            <person name="Okamura Y."/>
            <person name="Kirsch R."/>
            <person name="Pauchet Y."/>
        </authorList>
    </citation>
    <scope>NUCLEOTIDE SEQUENCE</scope>
    <source>
        <strain evidence="9">AMC_N1</strain>
    </source>
</reference>
<dbReference type="InterPro" id="IPR000560">
    <property type="entry name" value="His_Pase_clade-2"/>
</dbReference>
<proteinExistence type="inferred from homology"/>
<comment type="similarity">
    <text evidence="2">Belongs to the histidine acid phosphatase family.</text>
</comment>
<evidence type="ECO:0000256" key="8">
    <source>
        <dbReference type="SAM" id="SignalP"/>
    </source>
</evidence>
<keyword evidence="5" id="KW-0378">Hydrolase</keyword>
<dbReference type="AlphaFoldDB" id="A0AAV8YK31"/>
<keyword evidence="4 8" id="KW-0732">Signal</keyword>
<evidence type="ECO:0000256" key="6">
    <source>
        <dbReference type="ARBA" id="ARBA00023157"/>
    </source>
</evidence>
<evidence type="ECO:0000256" key="2">
    <source>
        <dbReference type="ARBA" id="ARBA00005375"/>
    </source>
</evidence>
<evidence type="ECO:0000256" key="7">
    <source>
        <dbReference type="ARBA" id="ARBA00023180"/>
    </source>
</evidence>
<dbReference type="InterPro" id="IPR050645">
    <property type="entry name" value="Histidine_acid_phosphatase"/>
</dbReference>
<dbReference type="EC" id="3.1.3.2" evidence="3"/>
<dbReference type="Gene3D" id="3.40.50.1240">
    <property type="entry name" value="Phosphoglycerate mutase-like"/>
    <property type="match status" value="1"/>
</dbReference>
<evidence type="ECO:0000313" key="10">
    <source>
        <dbReference type="Proteomes" id="UP001162162"/>
    </source>
</evidence>
<feature type="chain" id="PRO_5043653463" description="acid phosphatase" evidence="8">
    <location>
        <begin position="24"/>
        <end position="380"/>
    </location>
</feature>
<evidence type="ECO:0000256" key="5">
    <source>
        <dbReference type="ARBA" id="ARBA00022801"/>
    </source>
</evidence>
<organism evidence="9 10">
    <name type="scientific">Aromia moschata</name>
    <dbReference type="NCBI Taxonomy" id="1265417"/>
    <lineage>
        <taxon>Eukaryota</taxon>
        <taxon>Metazoa</taxon>
        <taxon>Ecdysozoa</taxon>
        <taxon>Arthropoda</taxon>
        <taxon>Hexapoda</taxon>
        <taxon>Insecta</taxon>
        <taxon>Pterygota</taxon>
        <taxon>Neoptera</taxon>
        <taxon>Endopterygota</taxon>
        <taxon>Coleoptera</taxon>
        <taxon>Polyphaga</taxon>
        <taxon>Cucujiformia</taxon>
        <taxon>Chrysomeloidea</taxon>
        <taxon>Cerambycidae</taxon>
        <taxon>Cerambycinae</taxon>
        <taxon>Callichromatini</taxon>
        <taxon>Aromia</taxon>
    </lineage>
</organism>
<evidence type="ECO:0000256" key="3">
    <source>
        <dbReference type="ARBA" id="ARBA00012646"/>
    </source>
</evidence>
<dbReference type="SUPFAM" id="SSF53254">
    <property type="entry name" value="Phosphoglycerate mutase-like"/>
    <property type="match status" value="1"/>
</dbReference>
<comment type="caution">
    <text evidence="9">The sequence shown here is derived from an EMBL/GenBank/DDBJ whole genome shotgun (WGS) entry which is preliminary data.</text>
</comment>
<keyword evidence="10" id="KW-1185">Reference proteome</keyword>
<dbReference type="GO" id="GO:0003993">
    <property type="term" value="F:acid phosphatase activity"/>
    <property type="evidence" value="ECO:0007669"/>
    <property type="project" value="UniProtKB-EC"/>
</dbReference>
<name>A0AAV8YK31_9CUCU</name>
<feature type="signal peptide" evidence="8">
    <location>
        <begin position="1"/>
        <end position="23"/>
    </location>
</feature>
<dbReference type="PANTHER" id="PTHR11567:SF211">
    <property type="entry name" value="PROSTATIC ACID PHOSPHATASE"/>
    <property type="match status" value="1"/>
</dbReference>
<dbReference type="CDD" id="cd07061">
    <property type="entry name" value="HP_HAP_like"/>
    <property type="match status" value="1"/>
</dbReference>
<dbReference type="Proteomes" id="UP001162162">
    <property type="component" value="Unassembled WGS sequence"/>
</dbReference>
<gene>
    <name evidence="9" type="ORF">NQ318_006405</name>
</gene>
<evidence type="ECO:0000256" key="1">
    <source>
        <dbReference type="ARBA" id="ARBA00000032"/>
    </source>
</evidence>
<dbReference type="Pfam" id="PF00328">
    <property type="entry name" value="His_Phos_2"/>
    <property type="match status" value="1"/>
</dbReference>
<sequence length="380" mass="43938">MFTFNQVVALAFLGIASSYPSSGEDTTYNEYQVFTQEADETLVLTHVLFRHGNRTADGLHELYPNDPYLHEDYFPYGHGQLTKAGKLKEYSIGTALRQRYNEFLGDYYYPDIVEAYSTDYNRTKMSLQLVLAGLFPPSSEQLWEEKILWQPIPYNYLPKYEDKILLGVLCPNYLQLYQEVSTSEHMLEEFTKHSEVFEYISNHTGLNVTRFFDVYNLYFGVSTEEEWGFELPEWTKSVWPATITSLAVKDYFVSMATAEMRKMATGYFLNKVIEDTKRKILSSQTPGRKIHLYSAHENNVAELLISLGVFDDPHVPNYGAYVVLEVHYIEAVYGVKIYYENYEGNGPKLLKMPSCEEFCPLDKFISLVQDYMPSDDLCGI</sequence>
<dbReference type="PANTHER" id="PTHR11567">
    <property type="entry name" value="ACID PHOSPHATASE-RELATED"/>
    <property type="match status" value="1"/>
</dbReference>
<comment type="catalytic activity">
    <reaction evidence="1">
        <text>a phosphate monoester + H2O = an alcohol + phosphate</text>
        <dbReference type="Rhea" id="RHEA:15017"/>
        <dbReference type="ChEBI" id="CHEBI:15377"/>
        <dbReference type="ChEBI" id="CHEBI:30879"/>
        <dbReference type="ChEBI" id="CHEBI:43474"/>
        <dbReference type="ChEBI" id="CHEBI:67140"/>
        <dbReference type="EC" id="3.1.3.2"/>
    </reaction>
</comment>
<keyword evidence="7" id="KW-0325">Glycoprotein</keyword>
<evidence type="ECO:0000313" key="9">
    <source>
        <dbReference type="EMBL" id="KAJ8951020.1"/>
    </source>
</evidence>
<dbReference type="EMBL" id="JAPWTK010000091">
    <property type="protein sequence ID" value="KAJ8951020.1"/>
    <property type="molecule type" value="Genomic_DNA"/>
</dbReference>
<keyword evidence="6" id="KW-1015">Disulfide bond</keyword>